<feature type="chain" id="PRO_5038698372" description="Lipoprotein" evidence="1">
    <location>
        <begin position="20"/>
        <end position="173"/>
    </location>
</feature>
<dbReference type="Proteomes" id="UP000217209">
    <property type="component" value="Chromosome"/>
</dbReference>
<evidence type="ECO:0000313" key="2">
    <source>
        <dbReference type="EMBL" id="AQQ16046.1"/>
    </source>
</evidence>
<dbReference type="AlphaFoldDB" id="A0A1Q2HYV8"/>
<dbReference type="PROSITE" id="PS51257">
    <property type="entry name" value="PROKAR_LIPOPROTEIN"/>
    <property type="match status" value="1"/>
</dbReference>
<dbReference type="RefSeq" id="WP_095660652.1">
    <property type="nucleotide sequence ID" value="NZ_CALTZW010000015.1"/>
</dbReference>
<organism evidence="2 3">
    <name type="scientific">Corynebacterium glaucum</name>
    <dbReference type="NCBI Taxonomy" id="187491"/>
    <lineage>
        <taxon>Bacteria</taxon>
        <taxon>Bacillati</taxon>
        <taxon>Actinomycetota</taxon>
        <taxon>Actinomycetes</taxon>
        <taxon>Mycobacteriales</taxon>
        <taxon>Corynebacteriaceae</taxon>
        <taxon>Corynebacterium</taxon>
    </lineage>
</organism>
<evidence type="ECO:0000313" key="3">
    <source>
        <dbReference type="Proteomes" id="UP000217209"/>
    </source>
</evidence>
<gene>
    <name evidence="2" type="ORF">CGLAU_10550</name>
</gene>
<sequence length="173" mass="18561" precursor="true">MLKRAPAVLAVACILTACTSPPSPYSGDVPGAPDSTQDFGASAEVVTLDTAHGVPVSWEVTVFKPVLVDATPDYPEVHCYPVTLTPTFIGDYPVDVTVQMPEFTMRNGEQKANFFQPGEDAKVCDLKDDEPSGYTGDLKVGKTYNTAFASWFGLYGEPATEVEVSGTNTVTWK</sequence>
<protein>
    <recommendedName>
        <fullName evidence="4">Lipoprotein</fullName>
    </recommendedName>
</protein>
<feature type="signal peptide" evidence="1">
    <location>
        <begin position="1"/>
        <end position="19"/>
    </location>
</feature>
<keyword evidence="1" id="KW-0732">Signal</keyword>
<keyword evidence="3" id="KW-1185">Reference proteome</keyword>
<reference evidence="2 3" key="1">
    <citation type="submission" date="2016-12" db="EMBL/GenBank/DDBJ databases">
        <authorList>
            <person name="Song W.-J."/>
            <person name="Kurnit D.M."/>
        </authorList>
    </citation>
    <scope>NUCLEOTIDE SEQUENCE [LARGE SCALE GENOMIC DNA]</scope>
    <source>
        <strain evidence="2 3">DSM 30827</strain>
    </source>
</reference>
<evidence type="ECO:0008006" key="4">
    <source>
        <dbReference type="Google" id="ProtNLM"/>
    </source>
</evidence>
<dbReference type="OrthoDB" id="4418633at2"/>
<proteinExistence type="predicted"/>
<evidence type="ECO:0000256" key="1">
    <source>
        <dbReference type="SAM" id="SignalP"/>
    </source>
</evidence>
<dbReference type="EMBL" id="CP019688">
    <property type="protein sequence ID" value="AQQ16046.1"/>
    <property type="molecule type" value="Genomic_DNA"/>
</dbReference>
<dbReference type="KEGG" id="cgv:CGLAU_10550"/>
<name>A0A1Q2HYV8_9CORY</name>
<accession>A0A1Q2HYV8</accession>